<gene>
    <name evidence="3" type="ORF">ERL59_06620</name>
</gene>
<organism evidence="3 4">
    <name type="scientific">Chengkuizengella marina</name>
    <dbReference type="NCBI Taxonomy" id="2507566"/>
    <lineage>
        <taxon>Bacteria</taxon>
        <taxon>Bacillati</taxon>
        <taxon>Bacillota</taxon>
        <taxon>Bacilli</taxon>
        <taxon>Bacillales</taxon>
        <taxon>Paenibacillaceae</taxon>
        <taxon>Chengkuizengella</taxon>
    </lineage>
</organism>
<protein>
    <submittedName>
        <fullName evidence="3">Uncharacterized protein</fullName>
    </submittedName>
</protein>
<dbReference type="SUPFAM" id="SSF53067">
    <property type="entry name" value="Actin-like ATPase domain"/>
    <property type="match status" value="2"/>
</dbReference>
<dbReference type="Pfam" id="PF21522">
    <property type="entry name" value="MreB-like_C"/>
    <property type="match status" value="1"/>
</dbReference>
<dbReference type="Pfam" id="PF17989">
    <property type="entry name" value="ALP_N"/>
    <property type="match status" value="1"/>
</dbReference>
<dbReference type="AlphaFoldDB" id="A0A6N9Q0Z6"/>
<dbReference type="InterPro" id="IPR049067">
    <property type="entry name" value="MreB-like_C"/>
</dbReference>
<dbReference type="InterPro" id="IPR040607">
    <property type="entry name" value="ALP_N"/>
</dbReference>
<dbReference type="EMBL" id="SIJB01000016">
    <property type="protein sequence ID" value="NBI28625.1"/>
    <property type="molecule type" value="Genomic_DNA"/>
</dbReference>
<dbReference type="Proteomes" id="UP000448943">
    <property type="component" value="Unassembled WGS sequence"/>
</dbReference>
<keyword evidence="4" id="KW-1185">Reference proteome</keyword>
<evidence type="ECO:0000259" key="2">
    <source>
        <dbReference type="Pfam" id="PF21522"/>
    </source>
</evidence>
<dbReference type="InterPro" id="IPR043129">
    <property type="entry name" value="ATPase_NBD"/>
</dbReference>
<comment type="caution">
    <text evidence="3">The sequence shown here is derived from an EMBL/GenBank/DDBJ whole genome shotgun (WGS) entry which is preliminary data.</text>
</comment>
<reference evidence="3 4" key="1">
    <citation type="submission" date="2019-01" db="EMBL/GenBank/DDBJ databases">
        <title>Chengkuizengella sp. nov., isolated from deep-sea sediment of East Pacific Ocean.</title>
        <authorList>
            <person name="Yang J."/>
            <person name="Lai Q."/>
            <person name="Shao Z."/>
        </authorList>
    </citation>
    <scope>NUCLEOTIDE SEQUENCE [LARGE SCALE GENOMIC DNA]</scope>
    <source>
        <strain evidence="3 4">YPA3-1-1</strain>
    </source>
</reference>
<evidence type="ECO:0000259" key="1">
    <source>
        <dbReference type="Pfam" id="PF17989"/>
    </source>
</evidence>
<evidence type="ECO:0000313" key="3">
    <source>
        <dbReference type="EMBL" id="NBI28625.1"/>
    </source>
</evidence>
<dbReference type="Gene3D" id="3.30.420.40">
    <property type="match status" value="2"/>
</dbReference>
<sequence>MVLLSIVLGIDHGNGYVKAKSKYKSIVLPSAFCRSDAFGEDSWDGVGKLDVNIIKSSNYKDEEYAWGRDIDKANNLINTYTSENRYNQKPYQLLSEFIMASLLEPGKHDDIIVVTGCPSEEKGTDQEEALKNVFLGGHIITIDEKDYIFNVSQVVVLPQPLGTILDLYIGEDGYVSDDTYEEDYVGIVDIGSGTTDLDGIKGLKRQSGDKQTINIGMHTCYQQIANYINEQNTSALANRFKVEKQIIHNEEKDSFIISKRASVDIAQIKERVYRETAEDLANQINQIWTTRSKFDKLLLTGGGVDDFGKYFKEEWEKDVILATNSQMANANGFYKHGLNLLASVNS</sequence>
<feature type="domain" description="Actin homologue MreB-like C-terminal" evidence="2">
    <location>
        <begin position="187"/>
        <end position="313"/>
    </location>
</feature>
<name>A0A6N9Q0Z6_9BACL</name>
<evidence type="ECO:0000313" key="4">
    <source>
        <dbReference type="Proteomes" id="UP000448943"/>
    </source>
</evidence>
<feature type="domain" description="Actin-like protein N-terminal" evidence="1">
    <location>
        <begin position="9"/>
        <end position="162"/>
    </location>
</feature>
<accession>A0A6N9Q0Z6</accession>
<dbReference type="CDD" id="cd24021">
    <property type="entry name" value="ASKHA_NBD_ParM_Psk41-like"/>
    <property type="match status" value="1"/>
</dbReference>
<proteinExistence type="predicted"/>